<keyword evidence="8 13" id="KW-0798">TonB box</keyword>
<keyword evidence="9 12" id="KW-0472">Membrane</keyword>
<dbReference type="InterPro" id="IPR012910">
    <property type="entry name" value="Plug_dom"/>
</dbReference>
<gene>
    <name evidence="15" type="ordered locus">Msip34_2170</name>
</gene>
<dbReference type="InterPro" id="IPR039426">
    <property type="entry name" value="TonB-dep_rcpt-like"/>
</dbReference>
<protein>
    <submittedName>
        <fullName evidence="15">TonB-dependent receptor</fullName>
    </submittedName>
</protein>
<dbReference type="InterPro" id="IPR036942">
    <property type="entry name" value="Beta-barrel_TonB_sf"/>
</dbReference>
<feature type="domain" description="Secretin/TonB short N-terminal" evidence="14">
    <location>
        <begin position="23"/>
        <end position="73"/>
    </location>
</feature>
<dbReference type="Pfam" id="PF07715">
    <property type="entry name" value="Plug"/>
    <property type="match status" value="1"/>
</dbReference>
<evidence type="ECO:0000256" key="4">
    <source>
        <dbReference type="ARBA" id="ARBA00022452"/>
    </source>
</evidence>
<evidence type="ECO:0000256" key="12">
    <source>
        <dbReference type="PROSITE-ProRule" id="PRU01360"/>
    </source>
</evidence>
<keyword evidence="3 12" id="KW-0813">Transport</keyword>
<evidence type="ECO:0000313" key="15">
    <source>
        <dbReference type="EMBL" id="ACT51412.1"/>
    </source>
</evidence>
<evidence type="ECO:0000256" key="13">
    <source>
        <dbReference type="RuleBase" id="RU003357"/>
    </source>
</evidence>
<dbReference type="GO" id="GO:0044718">
    <property type="term" value="P:siderophore transmembrane transport"/>
    <property type="evidence" value="ECO:0007669"/>
    <property type="project" value="TreeGrafter"/>
</dbReference>
<dbReference type="InterPro" id="IPR000531">
    <property type="entry name" value="Beta-barrel_TonB"/>
</dbReference>
<dbReference type="GO" id="GO:0015344">
    <property type="term" value="F:siderophore uptake transmembrane transporter activity"/>
    <property type="evidence" value="ECO:0007669"/>
    <property type="project" value="TreeGrafter"/>
</dbReference>
<dbReference type="eggNOG" id="COG4772">
    <property type="taxonomic scope" value="Bacteria"/>
</dbReference>
<evidence type="ECO:0000256" key="6">
    <source>
        <dbReference type="ARBA" id="ARBA00022692"/>
    </source>
</evidence>
<keyword evidence="5" id="KW-0410">Iron transport</keyword>
<reference evidence="15 16" key="2">
    <citation type="journal article" date="2011" name="J. Bacteriol.">
        <title>Genomes of three methylotrophs from a single niche uncover genetic and metabolic divergence of Methylophilaceae.</title>
        <authorList>
            <person name="Lapidus A."/>
            <person name="Clum A."/>
            <person name="Labutti K."/>
            <person name="Kaluzhnaya M.G."/>
            <person name="Lim S."/>
            <person name="Beck D.A."/>
            <person name="Glavina Del Rio T."/>
            <person name="Nolan M."/>
            <person name="Mavromatis K."/>
            <person name="Huntemann M."/>
            <person name="Lucas S."/>
            <person name="Lidstrom M.E."/>
            <person name="Ivanova N."/>
            <person name="Chistoserdova L."/>
        </authorList>
    </citation>
    <scope>NUCLEOTIDE SEQUENCE [LARGE SCALE GENOMIC DNA]</scope>
    <source>
        <strain evidence="15 16">SIP3-4</strain>
    </source>
</reference>
<evidence type="ECO:0000256" key="10">
    <source>
        <dbReference type="ARBA" id="ARBA00023170"/>
    </source>
</evidence>
<evidence type="ECO:0000256" key="7">
    <source>
        <dbReference type="ARBA" id="ARBA00023004"/>
    </source>
</evidence>
<dbReference type="PANTHER" id="PTHR30069:SF39">
    <property type="entry name" value="BLL6183 PROTEIN"/>
    <property type="match status" value="1"/>
</dbReference>
<dbReference type="AlphaFoldDB" id="C6X7E7"/>
<dbReference type="KEGG" id="mei:Msip34_2170"/>
<keyword evidence="16" id="KW-1185">Reference proteome</keyword>
<keyword evidence="11 12" id="KW-0998">Cell outer membrane</keyword>
<keyword evidence="7" id="KW-0408">Iron</keyword>
<dbReference type="Pfam" id="PF00593">
    <property type="entry name" value="TonB_dep_Rec_b-barrel"/>
    <property type="match status" value="1"/>
</dbReference>
<dbReference type="Pfam" id="PF07660">
    <property type="entry name" value="STN"/>
    <property type="match status" value="1"/>
</dbReference>
<evidence type="ECO:0000256" key="5">
    <source>
        <dbReference type="ARBA" id="ARBA00022496"/>
    </source>
</evidence>
<proteinExistence type="inferred from homology"/>
<evidence type="ECO:0000313" key="16">
    <source>
        <dbReference type="Proteomes" id="UP000002743"/>
    </source>
</evidence>
<keyword evidence="4 12" id="KW-1134">Transmembrane beta strand</keyword>
<reference evidence="16" key="1">
    <citation type="submission" date="2009-07" db="EMBL/GenBank/DDBJ databases">
        <title>Complete sequence of chromosome of Methylovorus sp. SIP3-4.</title>
        <authorList>
            <person name="Lucas S."/>
            <person name="Copeland A."/>
            <person name="Lapidus A."/>
            <person name="Glavina del Rio T."/>
            <person name="Tice H."/>
            <person name="Bruce D."/>
            <person name="Goodwin L."/>
            <person name="Pitluck S."/>
            <person name="Clum A."/>
            <person name="Larimer F."/>
            <person name="Land M."/>
            <person name="Hauser L."/>
            <person name="Kyrpides N."/>
            <person name="Mikhailova N."/>
            <person name="Kayluzhnaya M."/>
            <person name="Chistoserdova L."/>
        </authorList>
    </citation>
    <scope>NUCLEOTIDE SEQUENCE [LARGE SCALE GENOMIC DNA]</scope>
    <source>
        <strain evidence="16">SIP3-4</strain>
    </source>
</reference>
<dbReference type="SUPFAM" id="SSF56935">
    <property type="entry name" value="Porins"/>
    <property type="match status" value="1"/>
</dbReference>
<comment type="similarity">
    <text evidence="2 12 13">Belongs to the TonB-dependent receptor family.</text>
</comment>
<dbReference type="SMART" id="SM00965">
    <property type="entry name" value="STN"/>
    <property type="match status" value="1"/>
</dbReference>
<dbReference type="STRING" id="582744.Msip34_2170"/>
<comment type="subcellular location">
    <subcellularLocation>
        <location evidence="1 12">Cell outer membrane</location>
        <topology evidence="1 12">Multi-pass membrane protein</topology>
    </subcellularLocation>
</comment>
<dbReference type="Gene3D" id="2.170.130.10">
    <property type="entry name" value="TonB-dependent receptor, plug domain"/>
    <property type="match status" value="1"/>
</dbReference>
<dbReference type="GO" id="GO:0009279">
    <property type="term" value="C:cell outer membrane"/>
    <property type="evidence" value="ECO:0007669"/>
    <property type="project" value="UniProtKB-SubCell"/>
</dbReference>
<dbReference type="HOGENOM" id="CLU_008654_0_0_4"/>
<accession>C6X7E7</accession>
<keyword evidence="10 15" id="KW-0675">Receptor</keyword>
<dbReference type="OrthoDB" id="98353at2"/>
<evidence type="ECO:0000256" key="1">
    <source>
        <dbReference type="ARBA" id="ARBA00004571"/>
    </source>
</evidence>
<evidence type="ECO:0000256" key="9">
    <source>
        <dbReference type="ARBA" id="ARBA00023136"/>
    </source>
</evidence>
<evidence type="ECO:0000256" key="8">
    <source>
        <dbReference type="ARBA" id="ARBA00023077"/>
    </source>
</evidence>
<dbReference type="InterPro" id="IPR037066">
    <property type="entry name" value="Plug_dom_sf"/>
</dbReference>
<dbReference type="EMBL" id="CP001674">
    <property type="protein sequence ID" value="ACT51412.1"/>
    <property type="molecule type" value="Genomic_DNA"/>
</dbReference>
<organism evidence="15 16">
    <name type="scientific">Methylovorus glucosotrophus (strain SIP3-4)</name>
    <dbReference type="NCBI Taxonomy" id="582744"/>
    <lineage>
        <taxon>Bacteria</taxon>
        <taxon>Pseudomonadati</taxon>
        <taxon>Pseudomonadota</taxon>
        <taxon>Betaproteobacteria</taxon>
        <taxon>Nitrosomonadales</taxon>
        <taxon>Methylophilaceae</taxon>
        <taxon>Methylovorus</taxon>
    </lineage>
</organism>
<name>C6X7E7_METGS</name>
<dbReference type="eggNOG" id="COG1629">
    <property type="taxonomic scope" value="Bacteria"/>
</dbReference>
<dbReference type="Gene3D" id="3.55.50.30">
    <property type="match status" value="1"/>
</dbReference>
<dbReference type="PROSITE" id="PS52016">
    <property type="entry name" value="TONB_DEPENDENT_REC_3"/>
    <property type="match status" value="1"/>
</dbReference>
<sequence length="1141" mass="123774">MPIRMPAQPLELSLKQLAKGTGLSIAFDSELTKNKTAPEINGSMTADEAIKRLLQGTDLQFMRDGESVLIKQKFAPATDSLQLNEVQVRAKRQTDIGPMPGLSLTKDEIPGNVQSITGEQIKNARSISLADLMNSQLQSVNVNDYQGNPFQMDVTYRGFTASPQIGTPQGLSVFLDGIRVNEPFGDVVNWDMIPMNALAGMDLFPGSNPIFGLNTLGGALAMRTKNGFDDPGVTADVLTGAFGRKQFLLSAGGSKGDVAGFVALNLFDENGWRQDSPSKVNQIFSKLSYRNDRLSLDGSVLYASNNLVGNGLIPLEMYQQKASSVFTSPDETRNELLQFQIASAFQVSDTFSITGQIYNRRSDRKATTGDINRDFADYTGKATRRATSTENPVCAFSSTNPYGIPDYYVVSEAFGDGSGAGFSAVALGLANGVYNNVAGAIAAGDIDPLTLNQTLPPEVAEWIAAGKAIESNMVHGTGKLGYSPGNGYPGGSYESPIPNDTGNPSAIYSPGGGAGATWTDIVGDGFYYYTDPNDPTITHHIVFAEPINGTCGRDSINSATAQLVGRQIQLLDANGVVIPRNGANAGASSGQSTAGYEAGTPTSIVTNNNINQLVKGAALQLNWNLEKHKFMVGASMDHANSTYANSQMLGLLDANRRAYLDPDNIGAEFSAARIPVVNNDFDGMSDTKSLYLSETFSPKENLHFSFAARYNYTKVVTNMSTRRNTRTLDLMDYQARYMDYLICMGAGLSSCDSYLLTNPLDDDRLLGYRDYANPTERESFTYHKLNPSTGVTWSPNDKLNVYANWSQGTRTPSAIELGCAFDDTPTYVSTSGAGLNPPQPRSLVNGSSCTLPTTLSGDPYLPQVVSRTFEVGARGDLTNNLKWNASVYRSNLFDDIYFVGYSPTQSFFDSIGRTRRQGLEMGISGKYGKADFRVNYSLTDATFQSQFQMANQDNSSVNHIPGLPNYDMQTVNPGNRMPGIPLHNLNANFGYQLTEDWRVNLTFIAHGESFARGNENNEHAPATISYVTNKSSDVNNPVYVTTTKRYTQSGKTPGYGVFNFSTTYNFGKGWSGTLLINNLLDKEYYSASRLGINPFSPSINGTVGASGWNYNSNDWNSTSFVAPGAPRAAWISIRYDFDADR</sequence>
<evidence type="ECO:0000256" key="3">
    <source>
        <dbReference type="ARBA" id="ARBA00022448"/>
    </source>
</evidence>
<evidence type="ECO:0000256" key="2">
    <source>
        <dbReference type="ARBA" id="ARBA00009810"/>
    </source>
</evidence>
<evidence type="ECO:0000259" key="14">
    <source>
        <dbReference type="SMART" id="SM00965"/>
    </source>
</evidence>
<evidence type="ECO:0000256" key="11">
    <source>
        <dbReference type="ARBA" id="ARBA00023237"/>
    </source>
</evidence>
<dbReference type="PANTHER" id="PTHR30069">
    <property type="entry name" value="TONB-DEPENDENT OUTER MEMBRANE RECEPTOR"/>
    <property type="match status" value="1"/>
</dbReference>
<keyword evidence="6 12" id="KW-0812">Transmembrane</keyword>
<dbReference type="Proteomes" id="UP000002743">
    <property type="component" value="Chromosome"/>
</dbReference>
<keyword evidence="5" id="KW-0406">Ion transport</keyword>
<dbReference type="InterPro" id="IPR011662">
    <property type="entry name" value="Secretin/TonB_short_N"/>
</dbReference>
<dbReference type="Gene3D" id="2.40.170.20">
    <property type="entry name" value="TonB-dependent receptor, beta-barrel domain"/>
    <property type="match status" value="2"/>
</dbReference>